<evidence type="ECO:0000256" key="2">
    <source>
        <dbReference type="ARBA" id="ARBA00022723"/>
    </source>
</evidence>
<keyword evidence="2 4" id="KW-0479">Metal-binding</keyword>
<sequence>MINYKWLTRRIAVILTLLICAIAAIFIGIYYYSSNPEIFQKSERMITIWEPRNVTDDMANLFIMPDVKYGYELLTETQKHMGPQAKNPQMRLSGNNLKCTSCHLDSGNRPGSGSWAGVTQRYPSFRGRSNAIGTIEDRINGCMERSMNGQMIDEDSREMRAMVAYMDWLTEGMPEDEVEKVSGFTKLAPPNTAVNLEEGKQIFTQHCVECHQQDGQGLKHEDFKDGYVYPPLWGEDTYNDGAGMHRVLTAAQFIKANMPYLLASRDNPVLTDEEAYNVAGYINSFNRPEKANKEKDYPDLKLKPVSTPYGPWEDNFTAEQHKYGPFPPIIAYYKETFDIKKTK</sequence>
<keyword evidence="5" id="KW-0472">Membrane</keyword>
<evidence type="ECO:0000259" key="6">
    <source>
        <dbReference type="PROSITE" id="PS51007"/>
    </source>
</evidence>
<dbReference type="SUPFAM" id="SSF46626">
    <property type="entry name" value="Cytochrome c"/>
    <property type="match status" value="2"/>
</dbReference>
<protein>
    <submittedName>
        <fullName evidence="7">C-type cytochrome</fullName>
    </submittedName>
</protein>
<evidence type="ECO:0000256" key="1">
    <source>
        <dbReference type="ARBA" id="ARBA00022617"/>
    </source>
</evidence>
<dbReference type="PANTHER" id="PTHR35008">
    <property type="entry name" value="BLL4482 PROTEIN-RELATED"/>
    <property type="match status" value="1"/>
</dbReference>
<keyword evidence="3 4" id="KW-0408">Iron</keyword>
<keyword evidence="1 4" id="KW-0349">Heme</keyword>
<evidence type="ECO:0000313" key="8">
    <source>
        <dbReference type="Proteomes" id="UP000662373"/>
    </source>
</evidence>
<accession>A0A934KSU4</accession>
<dbReference type="AlphaFoldDB" id="A0A934KSU4"/>
<dbReference type="GO" id="GO:0009055">
    <property type="term" value="F:electron transfer activity"/>
    <property type="evidence" value="ECO:0007669"/>
    <property type="project" value="InterPro"/>
</dbReference>
<dbReference type="Proteomes" id="UP000662373">
    <property type="component" value="Unassembled WGS sequence"/>
</dbReference>
<dbReference type="GO" id="GO:0046872">
    <property type="term" value="F:metal ion binding"/>
    <property type="evidence" value="ECO:0007669"/>
    <property type="project" value="UniProtKB-KW"/>
</dbReference>
<feature type="transmembrane region" description="Helical" evidence="5">
    <location>
        <begin position="12"/>
        <end position="32"/>
    </location>
</feature>
<dbReference type="InterPro" id="IPR009056">
    <property type="entry name" value="Cyt_c-like_dom"/>
</dbReference>
<comment type="caution">
    <text evidence="7">The sequence shown here is derived from an EMBL/GenBank/DDBJ whole genome shotgun (WGS) entry which is preliminary data.</text>
</comment>
<dbReference type="PANTHER" id="PTHR35008:SF9">
    <property type="entry name" value="CYTOCHROME C DOMAIN-CONTAINING PROTEIN"/>
    <property type="match status" value="1"/>
</dbReference>
<organism evidence="7 8">
    <name type="scientific">Gelidibacter salicanalis</name>
    <dbReference type="NCBI Taxonomy" id="291193"/>
    <lineage>
        <taxon>Bacteria</taxon>
        <taxon>Pseudomonadati</taxon>
        <taxon>Bacteroidota</taxon>
        <taxon>Flavobacteriia</taxon>
        <taxon>Flavobacteriales</taxon>
        <taxon>Flavobacteriaceae</taxon>
        <taxon>Gelidibacter</taxon>
    </lineage>
</organism>
<keyword evidence="5" id="KW-0812">Transmembrane</keyword>
<dbReference type="Pfam" id="PF21342">
    <property type="entry name" value="SoxA-TsdA_cyt-c"/>
    <property type="match status" value="1"/>
</dbReference>
<dbReference type="EMBL" id="JAEHJZ010000062">
    <property type="protein sequence ID" value="MBJ7882954.1"/>
    <property type="molecule type" value="Genomic_DNA"/>
</dbReference>
<dbReference type="GO" id="GO:0020037">
    <property type="term" value="F:heme binding"/>
    <property type="evidence" value="ECO:0007669"/>
    <property type="project" value="InterPro"/>
</dbReference>
<reference evidence="7 8" key="1">
    <citation type="submission" date="2020-09" db="EMBL/GenBank/DDBJ databases">
        <title>Draft genome of Gelidibacter salicanalis PAMC21136.</title>
        <authorList>
            <person name="Park H."/>
        </authorList>
    </citation>
    <scope>NUCLEOTIDE SEQUENCE [LARGE SCALE GENOMIC DNA]</scope>
    <source>
        <strain evidence="7 8">PAMC21136</strain>
    </source>
</reference>
<evidence type="ECO:0000256" key="4">
    <source>
        <dbReference type="PROSITE-ProRule" id="PRU00433"/>
    </source>
</evidence>
<dbReference type="Gene3D" id="1.10.760.10">
    <property type="entry name" value="Cytochrome c-like domain"/>
    <property type="match status" value="2"/>
</dbReference>
<dbReference type="Pfam" id="PF00034">
    <property type="entry name" value="Cytochrom_C"/>
    <property type="match status" value="1"/>
</dbReference>
<name>A0A934KSU4_9FLAO</name>
<dbReference type="RefSeq" id="WP_199603418.1">
    <property type="nucleotide sequence ID" value="NZ_JAEHJZ010000062.1"/>
</dbReference>
<keyword evidence="8" id="KW-1185">Reference proteome</keyword>
<proteinExistence type="predicted"/>
<evidence type="ECO:0000256" key="5">
    <source>
        <dbReference type="SAM" id="Phobius"/>
    </source>
</evidence>
<dbReference type="InterPro" id="IPR036909">
    <property type="entry name" value="Cyt_c-like_dom_sf"/>
</dbReference>
<dbReference type="InterPro" id="IPR051459">
    <property type="entry name" value="Cytochrome_c-type_DH"/>
</dbReference>
<evidence type="ECO:0000256" key="3">
    <source>
        <dbReference type="ARBA" id="ARBA00023004"/>
    </source>
</evidence>
<gene>
    <name evidence="7" type="ORF">JEM65_20160</name>
</gene>
<dbReference type="PROSITE" id="PS51007">
    <property type="entry name" value="CYTC"/>
    <property type="match status" value="1"/>
</dbReference>
<feature type="domain" description="Cytochrome c" evidence="6">
    <location>
        <begin position="194"/>
        <end position="286"/>
    </location>
</feature>
<evidence type="ECO:0000313" key="7">
    <source>
        <dbReference type="EMBL" id="MBJ7882954.1"/>
    </source>
</evidence>
<keyword evidence="5" id="KW-1133">Transmembrane helix</keyword>